<feature type="domain" description="Peripheral subunit-binding (PSBD)" evidence="3">
    <location>
        <begin position="51"/>
        <end position="88"/>
    </location>
</feature>
<dbReference type="EMBL" id="PNBA02000009">
    <property type="protein sequence ID" value="KAG6412739.1"/>
    <property type="molecule type" value="Genomic_DNA"/>
</dbReference>
<evidence type="ECO:0000313" key="4">
    <source>
        <dbReference type="EMBL" id="KAG6412739.1"/>
    </source>
</evidence>
<protein>
    <recommendedName>
        <fullName evidence="3">Peripheral subunit-binding (PSBD) domain-containing protein</fullName>
    </recommendedName>
</protein>
<dbReference type="PROSITE" id="PS51826">
    <property type="entry name" value="PSBD"/>
    <property type="match status" value="1"/>
</dbReference>
<name>A0A8X8ZQR3_SALSN</name>
<comment type="similarity">
    <text evidence="1">Belongs to the 2-oxoacid dehydrogenase family.</text>
</comment>
<reference evidence="4" key="2">
    <citation type="submission" date="2020-08" db="EMBL/GenBank/DDBJ databases">
        <title>Plant Genome Project.</title>
        <authorList>
            <person name="Zhang R.-G."/>
        </authorList>
    </citation>
    <scope>NUCLEOTIDE SEQUENCE</scope>
    <source>
        <strain evidence="4">Huo1</strain>
        <tissue evidence="4">Leaf</tissue>
    </source>
</reference>
<evidence type="ECO:0000256" key="2">
    <source>
        <dbReference type="SAM" id="MobiDB-lite"/>
    </source>
</evidence>
<dbReference type="InterPro" id="IPR004167">
    <property type="entry name" value="PSBD"/>
</dbReference>
<dbReference type="Proteomes" id="UP000298416">
    <property type="component" value="Unassembled WGS sequence"/>
</dbReference>
<dbReference type="Gene3D" id="4.10.320.10">
    <property type="entry name" value="E3-binding domain"/>
    <property type="match status" value="1"/>
</dbReference>
<sequence>MLTKNHFFVEDNNDIEAVRTSVSTDSRTKAEKPVQQIAKKDVKTQKSSFKRISPAAKMLISEHGLDVSSLTSSGPCGTLLKGDALAAIKSRKVSKVSVPKDKTSSPQSSSSLPAGSKSTAQDVAYEDLPNSQIRKVLSYEF</sequence>
<feature type="region of interest" description="Disordered" evidence="2">
    <location>
        <begin position="93"/>
        <end position="126"/>
    </location>
</feature>
<dbReference type="GO" id="GO:0006086">
    <property type="term" value="P:pyruvate decarboxylation to acetyl-CoA"/>
    <property type="evidence" value="ECO:0007669"/>
    <property type="project" value="InterPro"/>
</dbReference>
<proteinExistence type="inferred from homology"/>
<dbReference type="InterPro" id="IPR045257">
    <property type="entry name" value="E2/Pdx1"/>
</dbReference>
<evidence type="ECO:0000256" key="1">
    <source>
        <dbReference type="ARBA" id="ARBA00007317"/>
    </source>
</evidence>
<dbReference type="GO" id="GO:0045254">
    <property type="term" value="C:pyruvate dehydrogenase complex"/>
    <property type="evidence" value="ECO:0007669"/>
    <property type="project" value="InterPro"/>
</dbReference>
<accession>A0A8X8ZQR3</accession>
<feature type="compositionally biased region" description="Low complexity" evidence="2">
    <location>
        <begin position="104"/>
        <end position="118"/>
    </location>
</feature>
<dbReference type="GO" id="GO:0005739">
    <property type="term" value="C:mitochondrion"/>
    <property type="evidence" value="ECO:0007669"/>
    <property type="project" value="TreeGrafter"/>
</dbReference>
<dbReference type="InterPro" id="IPR036625">
    <property type="entry name" value="E3-bd_dom_sf"/>
</dbReference>
<keyword evidence="5" id="KW-1185">Reference proteome</keyword>
<feature type="compositionally biased region" description="Basic and acidic residues" evidence="2">
    <location>
        <begin position="26"/>
        <end position="42"/>
    </location>
</feature>
<evidence type="ECO:0000313" key="5">
    <source>
        <dbReference type="Proteomes" id="UP000298416"/>
    </source>
</evidence>
<dbReference type="PANTHER" id="PTHR23151">
    <property type="entry name" value="DIHYDROLIPOAMIDE ACETYL/SUCCINYL-TRANSFERASE-RELATED"/>
    <property type="match status" value="1"/>
</dbReference>
<dbReference type="AlphaFoldDB" id="A0A8X8ZQR3"/>
<dbReference type="GO" id="GO:0016746">
    <property type="term" value="F:acyltransferase activity"/>
    <property type="evidence" value="ECO:0007669"/>
    <property type="project" value="InterPro"/>
</dbReference>
<comment type="caution">
    <text evidence="4">The sequence shown here is derived from an EMBL/GenBank/DDBJ whole genome shotgun (WGS) entry which is preliminary data.</text>
</comment>
<dbReference type="PANTHER" id="PTHR23151:SF90">
    <property type="entry name" value="DIHYDROLIPOYLLYSINE-RESIDUE ACETYLTRANSFERASE COMPONENT OF PYRUVATE DEHYDROGENASE COMPLEX, MITOCHONDRIAL-RELATED"/>
    <property type="match status" value="1"/>
</dbReference>
<feature type="region of interest" description="Disordered" evidence="2">
    <location>
        <begin position="19"/>
        <end position="42"/>
    </location>
</feature>
<dbReference type="Pfam" id="PF02817">
    <property type="entry name" value="E3_binding"/>
    <property type="match status" value="1"/>
</dbReference>
<organism evidence="4">
    <name type="scientific">Salvia splendens</name>
    <name type="common">Scarlet sage</name>
    <dbReference type="NCBI Taxonomy" id="180675"/>
    <lineage>
        <taxon>Eukaryota</taxon>
        <taxon>Viridiplantae</taxon>
        <taxon>Streptophyta</taxon>
        <taxon>Embryophyta</taxon>
        <taxon>Tracheophyta</taxon>
        <taxon>Spermatophyta</taxon>
        <taxon>Magnoliopsida</taxon>
        <taxon>eudicotyledons</taxon>
        <taxon>Gunneridae</taxon>
        <taxon>Pentapetalae</taxon>
        <taxon>asterids</taxon>
        <taxon>lamiids</taxon>
        <taxon>Lamiales</taxon>
        <taxon>Lamiaceae</taxon>
        <taxon>Nepetoideae</taxon>
        <taxon>Mentheae</taxon>
        <taxon>Salviinae</taxon>
        <taxon>Salvia</taxon>
        <taxon>Salvia subgen. Calosphace</taxon>
        <taxon>core Calosphace</taxon>
    </lineage>
</organism>
<dbReference type="SUPFAM" id="SSF47005">
    <property type="entry name" value="Peripheral subunit-binding domain of 2-oxo acid dehydrogenase complex"/>
    <property type="match status" value="1"/>
</dbReference>
<reference evidence="4" key="1">
    <citation type="submission" date="2018-01" db="EMBL/GenBank/DDBJ databases">
        <authorList>
            <person name="Mao J.F."/>
        </authorList>
    </citation>
    <scope>NUCLEOTIDE SEQUENCE</scope>
    <source>
        <strain evidence="4">Huo1</strain>
        <tissue evidence="4">Leaf</tissue>
    </source>
</reference>
<evidence type="ECO:0000259" key="3">
    <source>
        <dbReference type="PROSITE" id="PS51826"/>
    </source>
</evidence>
<gene>
    <name evidence="4" type="ORF">SASPL_125425</name>
</gene>